<organism evidence="1 2">
    <name type="scientific">Melastoma candidum</name>
    <dbReference type="NCBI Taxonomy" id="119954"/>
    <lineage>
        <taxon>Eukaryota</taxon>
        <taxon>Viridiplantae</taxon>
        <taxon>Streptophyta</taxon>
        <taxon>Embryophyta</taxon>
        <taxon>Tracheophyta</taxon>
        <taxon>Spermatophyta</taxon>
        <taxon>Magnoliopsida</taxon>
        <taxon>eudicotyledons</taxon>
        <taxon>Gunneridae</taxon>
        <taxon>Pentapetalae</taxon>
        <taxon>rosids</taxon>
        <taxon>malvids</taxon>
        <taxon>Myrtales</taxon>
        <taxon>Melastomataceae</taxon>
        <taxon>Melastomatoideae</taxon>
        <taxon>Melastomateae</taxon>
        <taxon>Melastoma</taxon>
    </lineage>
</organism>
<accession>A0ACB9MP21</accession>
<dbReference type="Proteomes" id="UP001057402">
    <property type="component" value="Chromosome 9"/>
</dbReference>
<gene>
    <name evidence="1" type="ORF">MLD38_031223</name>
</gene>
<proteinExistence type="predicted"/>
<keyword evidence="2" id="KW-1185">Reference proteome</keyword>
<name>A0ACB9MP21_9MYRT</name>
<sequence>MHPVSRTTSFNRRPLSLGSPRASRTVTHHVLRDFKVVVAVGFSLAFLLVVSGSYFVVIPSLKSTFYGDSASNISESTGPCDIFSGSWVRVVDGSVPLYNASECPFAERGFNCLGNGRTDRNYLTWRWKPRNCDIMRFDVHSVLEWLRNKRVVFVGDSMSRTQWESLICLLMTGVEDKKSVYEVNGSIITKSIRFLGVRFSTFNFTVEFFRSVFLVEHGWTPRNVPKRVRSTLQLDKLDEISHRWIGSDVLIFNTGHWWVPGKLFETGCYFQVGSSVKLGMSIPAAYRRALETWASWVNSAVDGTKTHVFFRTFEPSHWSDNNQTGRDCNLTRNPSQDPGGRDKHEFSVIATEVAETMAVPVTILGITPLSAYRNDAHVGSWTENPSIPDCSHWCLPGVPDTWNEILLSLLLPDGFPT</sequence>
<evidence type="ECO:0000313" key="2">
    <source>
        <dbReference type="Proteomes" id="UP001057402"/>
    </source>
</evidence>
<protein>
    <submittedName>
        <fullName evidence="1">Uncharacterized protein</fullName>
    </submittedName>
</protein>
<dbReference type="EMBL" id="CM042888">
    <property type="protein sequence ID" value="KAI4325859.1"/>
    <property type="molecule type" value="Genomic_DNA"/>
</dbReference>
<reference evidence="2" key="1">
    <citation type="journal article" date="2023" name="Front. Plant Sci.">
        <title>Chromosomal-level genome assembly of Melastoma candidum provides insights into trichome evolution.</title>
        <authorList>
            <person name="Zhong Y."/>
            <person name="Wu W."/>
            <person name="Sun C."/>
            <person name="Zou P."/>
            <person name="Liu Y."/>
            <person name="Dai S."/>
            <person name="Zhou R."/>
        </authorList>
    </citation>
    <scope>NUCLEOTIDE SEQUENCE [LARGE SCALE GENOMIC DNA]</scope>
</reference>
<comment type="caution">
    <text evidence="1">The sequence shown here is derived from an EMBL/GenBank/DDBJ whole genome shotgun (WGS) entry which is preliminary data.</text>
</comment>
<evidence type="ECO:0000313" key="1">
    <source>
        <dbReference type="EMBL" id="KAI4325859.1"/>
    </source>
</evidence>